<dbReference type="RefSeq" id="WP_254153621.1">
    <property type="nucleotide sequence ID" value="NZ_JAHESD010000018.1"/>
</dbReference>
<protein>
    <submittedName>
        <fullName evidence="1">Uncharacterized protein</fullName>
    </submittedName>
</protein>
<comment type="caution">
    <text evidence="1">The sequence shown here is derived from an EMBL/GenBank/DDBJ whole genome shotgun (WGS) entry which is preliminary data.</text>
</comment>
<accession>A0ABS5VQC8</accession>
<name>A0ABS5VQC8_9BACT</name>
<reference evidence="1 2" key="1">
    <citation type="submission" date="2021-05" db="EMBL/GenBank/DDBJ databases">
        <title>A Polyphasic approach of four new species of the genus Ohtaekwangia: Ohtaekwangia histidinii sp. nov., Ohtaekwangia cretensis sp. nov., Ohtaekwangia indiensis sp. nov., Ohtaekwangia reichenbachii sp. nov. from diverse environment.</title>
        <authorList>
            <person name="Octaviana S."/>
        </authorList>
    </citation>
    <scope>NUCLEOTIDE SEQUENCE [LARGE SCALE GENOMIC DNA]</scope>
    <source>
        <strain evidence="1 2">PWU20</strain>
    </source>
</reference>
<evidence type="ECO:0000313" key="2">
    <source>
        <dbReference type="Proteomes" id="UP000772618"/>
    </source>
</evidence>
<keyword evidence="2" id="KW-1185">Reference proteome</keyword>
<proteinExistence type="predicted"/>
<gene>
    <name evidence="1" type="ORF">KK060_10235</name>
</gene>
<sequence length="93" mass="10758">MEQTLINELIKLMCRSGGEHFVGNFQKEINEEGEAEAWTKKEIEEAVNHIRYMNDYFGKEEAIAVITNLIARYNVDVKEVSLRENTAHQKIGM</sequence>
<organism evidence="1 2">
    <name type="scientific">Chryseosolibacter indicus</name>
    <dbReference type="NCBI Taxonomy" id="2782351"/>
    <lineage>
        <taxon>Bacteria</taxon>
        <taxon>Pseudomonadati</taxon>
        <taxon>Bacteroidota</taxon>
        <taxon>Cytophagia</taxon>
        <taxon>Cytophagales</taxon>
        <taxon>Chryseotaleaceae</taxon>
        <taxon>Chryseosolibacter</taxon>
    </lineage>
</organism>
<dbReference type="EMBL" id="JAHESD010000018">
    <property type="protein sequence ID" value="MBT1703659.1"/>
    <property type="molecule type" value="Genomic_DNA"/>
</dbReference>
<dbReference type="Proteomes" id="UP000772618">
    <property type="component" value="Unassembled WGS sequence"/>
</dbReference>
<evidence type="ECO:0000313" key="1">
    <source>
        <dbReference type="EMBL" id="MBT1703659.1"/>
    </source>
</evidence>